<dbReference type="Pfam" id="PF18290">
    <property type="entry name" value="Nudix_hydro"/>
    <property type="match status" value="1"/>
</dbReference>
<dbReference type="PROSITE" id="PS51462">
    <property type="entry name" value="NUDIX"/>
    <property type="match status" value="1"/>
</dbReference>
<dbReference type="FunFam" id="3.90.79.10:FF:000027">
    <property type="entry name" value="nucleoside diphosphate-linked moiety X motif 6"/>
    <property type="match status" value="1"/>
</dbReference>
<evidence type="ECO:0000256" key="7">
    <source>
        <dbReference type="ARBA" id="ARBA00023128"/>
    </source>
</evidence>
<evidence type="ECO:0000313" key="14">
    <source>
        <dbReference type="EnsemblMetazoa" id="KAF7489221.1"/>
    </source>
</evidence>
<dbReference type="PRINTS" id="PR01356">
    <property type="entry name" value="GFGPROTEIN"/>
</dbReference>
<dbReference type="PANTHER" id="PTHR13994">
    <property type="entry name" value="NUDIX HYDROLASE RELATED"/>
    <property type="match status" value="1"/>
</dbReference>
<evidence type="ECO:0000313" key="15">
    <source>
        <dbReference type="Proteomes" id="UP000070412"/>
    </source>
</evidence>
<evidence type="ECO:0000256" key="1">
    <source>
        <dbReference type="ARBA" id="ARBA00004123"/>
    </source>
</evidence>
<dbReference type="EnsemblMetazoa" id="SSS_4306s_mrna">
    <property type="protein sequence ID" value="KAF7489221.1"/>
    <property type="gene ID" value="SSS_4306"/>
</dbReference>
<reference evidence="14" key="3">
    <citation type="submission" date="2022-06" db="UniProtKB">
        <authorList>
            <consortium name="EnsemblMetazoa"/>
        </authorList>
    </citation>
    <scope>IDENTIFICATION</scope>
</reference>
<dbReference type="InterPro" id="IPR040618">
    <property type="entry name" value="Pre-Nudix"/>
</dbReference>
<evidence type="ECO:0000256" key="6">
    <source>
        <dbReference type="ARBA" id="ARBA00022801"/>
    </source>
</evidence>
<dbReference type="PROSITE" id="PS00893">
    <property type="entry name" value="NUDIX_BOX"/>
    <property type="match status" value="1"/>
</dbReference>
<dbReference type="EMBL" id="WVUK01000065">
    <property type="protein sequence ID" value="KAF7489221.1"/>
    <property type="molecule type" value="Genomic_DNA"/>
</dbReference>
<proteinExistence type="inferred from homology"/>
<keyword evidence="5" id="KW-0963">Cytoplasm</keyword>
<dbReference type="AlphaFoldDB" id="A0A834R394"/>
<dbReference type="Gene3D" id="3.90.79.10">
    <property type="entry name" value="Nucleoside Triphosphate Pyrophosphohydrolase"/>
    <property type="match status" value="1"/>
</dbReference>
<protein>
    <recommendedName>
        <fullName evidence="10">Nucleoside diphosphate-linked moiety X motif 6</fullName>
    </recommendedName>
</protein>
<keyword evidence="15" id="KW-1185">Reference proteome</keyword>
<sequence>MRILRLIKDFYLIKNSNRCVLSRKYSNKNSCFDENYENLLNDFNFKAKFDRYGGLHYESQSSKSNEVNFDKVFRTIAIESDRFQKIIVENFVPEKLLESPIRTIWFRIDKSKSRLITPLVELDFKFHHARNDHVVLYKKIDGNNNVPQYAYTNVGVGGLVVNDRNEILVVKEKIKVLNYWKFPGGFVEQNEDLDEAIVREVREETGVESRFRSILAIRHMHQSSSFNCSDLYFVCHLEAINDRLDKCPHEIDVCEWRPIEDVQKNFSAFNKFVLDKFIESYRSEGNHQSIGFDRIKSIYPPPFPSEFNVYSIKRRINLK</sequence>
<evidence type="ECO:0000256" key="11">
    <source>
        <dbReference type="RuleBase" id="RU003476"/>
    </source>
</evidence>
<reference evidence="13" key="2">
    <citation type="submission" date="2020-01" db="EMBL/GenBank/DDBJ databases">
        <authorList>
            <person name="Korhonen P.K.K."/>
            <person name="Guangxu M.G."/>
            <person name="Wang T.W."/>
            <person name="Stroehlein A.J.S."/>
            <person name="Young N.D."/>
            <person name="Ang C.-S.A."/>
            <person name="Fernando D.W.F."/>
            <person name="Lu H.L."/>
            <person name="Taylor S.T."/>
            <person name="Ehtesham M.E.M."/>
            <person name="Najaraj S.H.N."/>
            <person name="Harsha G.H.G."/>
            <person name="Madugundu A.M."/>
            <person name="Renuse S.R."/>
            <person name="Holt D.H."/>
            <person name="Pandey A.P."/>
            <person name="Papenfuss A.P."/>
            <person name="Gasser R.B.G."/>
            <person name="Fischer K.F."/>
        </authorList>
    </citation>
    <scope>NUCLEOTIDE SEQUENCE</scope>
    <source>
        <strain evidence="13">SSS_KF_BRIS2020</strain>
    </source>
</reference>
<dbReference type="GO" id="GO:0005634">
    <property type="term" value="C:nucleus"/>
    <property type="evidence" value="ECO:0007669"/>
    <property type="project" value="UniProtKB-SubCell"/>
</dbReference>
<dbReference type="OrthoDB" id="447842at2759"/>
<name>A0A834R394_SARSC</name>
<evidence type="ECO:0000256" key="9">
    <source>
        <dbReference type="ARBA" id="ARBA00057091"/>
    </source>
</evidence>
<evidence type="ECO:0000313" key="13">
    <source>
        <dbReference type="EMBL" id="KAF7489221.1"/>
    </source>
</evidence>
<dbReference type="InterPro" id="IPR003293">
    <property type="entry name" value="Nudix_hydrolase6-like"/>
</dbReference>
<keyword evidence="6 11" id="KW-0378">Hydrolase</keyword>
<dbReference type="SUPFAM" id="SSF55811">
    <property type="entry name" value="Nudix"/>
    <property type="match status" value="1"/>
</dbReference>
<dbReference type="OMA" id="HARNDHV"/>
<keyword evidence="7" id="KW-0496">Mitochondrion</keyword>
<keyword evidence="8" id="KW-0539">Nucleus</keyword>
<dbReference type="GO" id="GO:0005739">
    <property type="term" value="C:mitochondrion"/>
    <property type="evidence" value="ECO:0007669"/>
    <property type="project" value="UniProtKB-SubCell"/>
</dbReference>
<evidence type="ECO:0000256" key="2">
    <source>
        <dbReference type="ARBA" id="ARBA00004173"/>
    </source>
</evidence>
<evidence type="ECO:0000256" key="5">
    <source>
        <dbReference type="ARBA" id="ARBA00022490"/>
    </source>
</evidence>
<reference evidence="15" key="1">
    <citation type="journal article" date="2020" name="PLoS Negl. Trop. Dis.">
        <title>High-quality nuclear genome for Sarcoptes scabiei-A critical resource for a neglected parasite.</title>
        <authorList>
            <person name="Korhonen P.K."/>
            <person name="Gasser R.B."/>
            <person name="Ma G."/>
            <person name="Wang T."/>
            <person name="Stroehlein A.J."/>
            <person name="Young N.D."/>
            <person name="Ang C.S."/>
            <person name="Fernando D.D."/>
            <person name="Lu H.C."/>
            <person name="Taylor S."/>
            <person name="Reynolds S.L."/>
            <person name="Mofiz E."/>
            <person name="Najaraj S.H."/>
            <person name="Gowda H."/>
            <person name="Madugundu A."/>
            <person name="Renuse S."/>
            <person name="Holt D."/>
            <person name="Pandey A."/>
            <person name="Papenfuss A.T."/>
            <person name="Fischer K."/>
        </authorList>
    </citation>
    <scope>NUCLEOTIDE SEQUENCE [LARGE SCALE GENOMIC DNA]</scope>
</reference>
<evidence type="ECO:0000259" key="12">
    <source>
        <dbReference type="PROSITE" id="PS51462"/>
    </source>
</evidence>
<dbReference type="Gene3D" id="3.40.630.30">
    <property type="match status" value="1"/>
</dbReference>
<accession>A0A834R394</accession>
<dbReference type="InterPro" id="IPR000086">
    <property type="entry name" value="NUDIX_hydrolase_dom"/>
</dbReference>
<dbReference type="Proteomes" id="UP000070412">
    <property type="component" value="Unassembled WGS sequence"/>
</dbReference>
<dbReference type="GO" id="GO:0035529">
    <property type="term" value="F:NADH pyrophosphatase activity"/>
    <property type="evidence" value="ECO:0007669"/>
    <property type="project" value="TreeGrafter"/>
</dbReference>
<dbReference type="InterPro" id="IPR020476">
    <property type="entry name" value="Nudix_hydrolase"/>
</dbReference>
<gene>
    <name evidence="13" type="ORF">SSS_4306</name>
</gene>
<dbReference type="PRINTS" id="PR00502">
    <property type="entry name" value="NUDIXFAMILY"/>
</dbReference>
<evidence type="ECO:0000256" key="10">
    <source>
        <dbReference type="ARBA" id="ARBA00068898"/>
    </source>
</evidence>
<dbReference type="InterPro" id="IPR020084">
    <property type="entry name" value="NUDIX_hydrolase_CS"/>
</dbReference>
<comment type="function">
    <text evidence="9">May contribute to the regulation of cell proliferation.</text>
</comment>
<feature type="domain" description="Nudix hydrolase" evidence="12">
    <location>
        <begin position="151"/>
        <end position="279"/>
    </location>
</feature>
<dbReference type="InterPro" id="IPR015797">
    <property type="entry name" value="NUDIX_hydrolase-like_dom_sf"/>
</dbReference>
<dbReference type="CDD" id="cd04670">
    <property type="entry name" value="NUDIX_ASFGF2_Nudt6"/>
    <property type="match status" value="1"/>
</dbReference>
<dbReference type="Pfam" id="PF00293">
    <property type="entry name" value="NUDIX"/>
    <property type="match status" value="1"/>
</dbReference>
<dbReference type="GO" id="GO:0047631">
    <property type="term" value="F:ADP-ribose diphosphatase activity"/>
    <property type="evidence" value="ECO:0007669"/>
    <property type="project" value="TreeGrafter"/>
</dbReference>
<comment type="subcellular location">
    <subcellularLocation>
        <location evidence="3">Cytoplasm</location>
    </subcellularLocation>
    <subcellularLocation>
        <location evidence="2">Mitochondrion</location>
    </subcellularLocation>
    <subcellularLocation>
        <location evidence="1">Nucleus</location>
    </subcellularLocation>
</comment>
<evidence type="ECO:0000256" key="8">
    <source>
        <dbReference type="ARBA" id="ARBA00023242"/>
    </source>
</evidence>
<evidence type="ECO:0000256" key="4">
    <source>
        <dbReference type="ARBA" id="ARBA00005582"/>
    </source>
</evidence>
<dbReference type="PANTHER" id="PTHR13994:SF13">
    <property type="entry name" value="FI03680P"/>
    <property type="match status" value="1"/>
</dbReference>
<comment type="similarity">
    <text evidence="4 11">Belongs to the Nudix hydrolase family.</text>
</comment>
<evidence type="ECO:0000256" key="3">
    <source>
        <dbReference type="ARBA" id="ARBA00004496"/>
    </source>
</evidence>
<organism evidence="13">
    <name type="scientific">Sarcoptes scabiei</name>
    <name type="common">Itch mite</name>
    <name type="synonym">Acarus scabiei</name>
    <dbReference type="NCBI Taxonomy" id="52283"/>
    <lineage>
        <taxon>Eukaryota</taxon>
        <taxon>Metazoa</taxon>
        <taxon>Ecdysozoa</taxon>
        <taxon>Arthropoda</taxon>
        <taxon>Chelicerata</taxon>
        <taxon>Arachnida</taxon>
        <taxon>Acari</taxon>
        <taxon>Acariformes</taxon>
        <taxon>Sarcoptiformes</taxon>
        <taxon>Astigmata</taxon>
        <taxon>Psoroptidia</taxon>
        <taxon>Sarcoptoidea</taxon>
        <taxon>Sarcoptidae</taxon>
        <taxon>Sarcoptinae</taxon>
        <taxon>Sarcoptes</taxon>
    </lineage>
</organism>
<dbReference type="GO" id="GO:0051287">
    <property type="term" value="F:NAD binding"/>
    <property type="evidence" value="ECO:0007669"/>
    <property type="project" value="TreeGrafter"/>
</dbReference>